<evidence type="ECO:0000313" key="1">
    <source>
        <dbReference type="EMBL" id="KAI6082895.1"/>
    </source>
</evidence>
<accession>A0ACC0CRH7</accession>
<keyword evidence="2" id="KW-1185">Reference proteome</keyword>
<sequence>MAKPWHWSAKAEPLQIFQDDHYDQPAPSISRAPMPSVGKQPSPRQALQNSNGNVVFNPPRGYAKQHSPFKPTGRATAPLKSAQGNRLNSVSIRPPSSHEQATDSMQKKQPMMSRFKTVQKPSAVENMTYGKENVHPTLYPAPAAPTFNLNLPGNYYQNAPPRKRALLEAAPIQDSRPSKRTKTNEHTLPPPDSFPIIRDDGTKPPHSYAQLIGMAILRSPQRRLTLSQIYKWISDNYSFYNANDAGWQNSIRHNLSLNKAFIKQERPKDDPGKGNYWAIESGMEQQFMRERPSRKSNANMENAPFMANRVELPQPEPITFADSLPSLPPVFSSQAHPGSHDLMSSQLPVQTGAEVSSDATIPLSDNVNPEEQADKTQEQDLPAENSVYSPLPAAMHSSPPVPRRLEAHSNTPPPVMRELTSSGSRKRGHKRKYSVNASVDDSGYISSLESSAMRKGNRLLSSGPRIKRGRAEEEIARLRASSYDSPTKGRSHDFIPPSSSPLRRNHAGQMLPPLTPAVKLKLPPQPPASVSPNTNLRMHRDKVQHMLNSPLRRVSNIDEDYVPWSPAFQMDDTMFNPNDFVTGLTEFDIFQDMSMDPFLSAADNNGSPLKRSAKRMRLDRSNSANALSDLTQSATKKSITSAPLLKAPSTLGFPYETPSKVFEGMSSPGKLFLQSPIRNPSPAKSEWTNLEEFSQFFEVDAEEDAGIDMLQGFEKITGNRPLGKITKAAKPPLGRSFTTQF</sequence>
<dbReference type="EMBL" id="MU394361">
    <property type="protein sequence ID" value="KAI6082895.1"/>
    <property type="molecule type" value="Genomic_DNA"/>
</dbReference>
<evidence type="ECO:0000313" key="2">
    <source>
        <dbReference type="Proteomes" id="UP001497680"/>
    </source>
</evidence>
<proteinExistence type="predicted"/>
<comment type="caution">
    <text evidence="1">The sequence shown here is derived from an EMBL/GenBank/DDBJ whole genome shotgun (WGS) entry which is preliminary data.</text>
</comment>
<reference evidence="1 2" key="1">
    <citation type="journal article" date="2022" name="New Phytol.">
        <title>Ecological generalism drives hyperdiversity of secondary metabolite gene clusters in xylarialean endophytes.</title>
        <authorList>
            <person name="Franco M.E.E."/>
            <person name="Wisecaver J.H."/>
            <person name="Arnold A.E."/>
            <person name="Ju Y.M."/>
            <person name="Slot J.C."/>
            <person name="Ahrendt S."/>
            <person name="Moore L.P."/>
            <person name="Eastman K.E."/>
            <person name="Scott K."/>
            <person name="Konkel Z."/>
            <person name="Mondo S.J."/>
            <person name="Kuo A."/>
            <person name="Hayes R.D."/>
            <person name="Haridas S."/>
            <person name="Andreopoulos B."/>
            <person name="Riley R."/>
            <person name="LaButti K."/>
            <person name="Pangilinan J."/>
            <person name="Lipzen A."/>
            <person name="Amirebrahimi M."/>
            <person name="Yan J."/>
            <person name="Adam C."/>
            <person name="Keymanesh K."/>
            <person name="Ng V."/>
            <person name="Louie K."/>
            <person name="Northen T."/>
            <person name="Drula E."/>
            <person name="Henrissat B."/>
            <person name="Hsieh H.M."/>
            <person name="Youens-Clark K."/>
            <person name="Lutzoni F."/>
            <person name="Miadlikowska J."/>
            <person name="Eastwood D.C."/>
            <person name="Hamelin R.C."/>
            <person name="Grigoriev I.V."/>
            <person name="U'Ren J.M."/>
        </authorList>
    </citation>
    <scope>NUCLEOTIDE SEQUENCE [LARGE SCALE GENOMIC DNA]</scope>
    <source>
        <strain evidence="1 2">ER1909</strain>
    </source>
</reference>
<dbReference type="Proteomes" id="UP001497680">
    <property type="component" value="Unassembled WGS sequence"/>
</dbReference>
<gene>
    <name evidence="1" type="ORF">F4821DRAFT_204006</name>
</gene>
<protein>
    <submittedName>
        <fullName evidence="1">Forkhead box protein L2</fullName>
    </submittedName>
</protein>
<organism evidence="1 2">
    <name type="scientific">Hypoxylon rubiginosum</name>
    <dbReference type="NCBI Taxonomy" id="110542"/>
    <lineage>
        <taxon>Eukaryota</taxon>
        <taxon>Fungi</taxon>
        <taxon>Dikarya</taxon>
        <taxon>Ascomycota</taxon>
        <taxon>Pezizomycotina</taxon>
        <taxon>Sordariomycetes</taxon>
        <taxon>Xylariomycetidae</taxon>
        <taxon>Xylariales</taxon>
        <taxon>Hypoxylaceae</taxon>
        <taxon>Hypoxylon</taxon>
    </lineage>
</organism>
<name>A0ACC0CRH7_9PEZI</name>